<keyword evidence="3" id="KW-0274">FAD</keyword>
<keyword evidence="4" id="KW-0560">Oxidoreductase</keyword>
<evidence type="ECO:0000313" key="6">
    <source>
        <dbReference type="EMBL" id="GAA1636481.1"/>
    </source>
</evidence>
<dbReference type="GO" id="GO:0004497">
    <property type="term" value="F:monooxygenase activity"/>
    <property type="evidence" value="ECO:0007669"/>
    <property type="project" value="UniProtKB-KW"/>
</dbReference>
<dbReference type="InterPro" id="IPR036188">
    <property type="entry name" value="FAD/NAD-bd_sf"/>
</dbReference>
<protein>
    <submittedName>
        <fullName evidence="6">FAD-dependent monooxygenase</fullName>
    </submittedName>
</protein>
<keyword evidence="2" id="KW-0285">Flavoprotein</keyword>
<dbReference type="SUPFAM" id="SSF51905">
    <property type="entry name" value="FAD/NAD(P)-binding domain"/>
    <property type="match status" value="1"/>
</dbReference>
<accession>A0ABP4R8C5</accession>
<dbReference type="Proteomes" id="UP001501319">
    <property type="component" value="Unassembled WGS sequence"/>
</dbReference>
<feature type="domain" description="FAD-binding" evidence="5">
    <location>
        <begin position="277"/>
        <end position="353"/>
    </location>
</feature>
<dbReference type="Gene3D" id="3.50.50.60">
    <property type="entry name" value="FAD/NAD(P)-binding domain"/>
    <property type="match status" value="1"/>
</dbReference>
<reference evidence="7" key="1">
    <citation type="journal article" date="2019" name="Int. J. Syst. Evol. Microbiol.">
        <title>The Global Catalogue of Microorganisms (GCM) 10K type strain sequencing project: providing services to taxonomists for standard genome sequencing and annotation.</title>
        <authorList>
            <consortium name="The Broad Institute Genomics Platform"/>
            <consortium name="The Broad Institute Genome Sequencing Center for Infectious Disease"/>
            <person name="Wu L."/>
            <person name="Ma J."/>
        </authorList>
    </citation>
    <scope>NUCLEOTIDE SEQUENCE [LARGE SCALE GENOMIC DNA]</scope>
    <source>
        <strain evidence="7">JCM 14306</strain>
    </source>
</reference>
<dbReference type="PANTHER" id="PTHR46496">
    <property type="match status" value="1"/>
</dbReference>
<keyword evidence="6" id="KW-0503">Monooxygenase</keyword>
<organism evidence="6 7">
    <name type="scientific">Kribbella alba</name>
    <dbReference type="NCBI Taxonomy" id="190197"/>
    <lineage>
        <taxon>Bacteria</taxon>
        <taxon>Bacillati</taxon>
        <taxon>Actinomycetota</taxon>
        <taxon>Actinomycetes</taxon>
        <taxon>Propionibacteriales</taxon>
        <taxon>Kribbellaceae</taxon>
        <taxon>Kribbella</taxon>
    </lineage>
</organism>
<dbReference type="InterPro" id="IPR002938">
    <property type="entry name" value="FAD-bd"/>
</dbReference>
<dbReference type="PANTHER" id="PTHR46496:SF1">
    <property type="entry name" value="ZEAXANTHIN EPOXIDASE, CHLOROPLASTIC"/>
    <property type="match status" value="1"/>
</dbReference>
<evidence type="ECO:0000256" key="1">
    <source>
        <dbReference type="ARBA" id="ARBA00001974"/>
    </source>
</evidence>
<evidence type="ECO:0000256" key="4">
    <source>
        <dbReference type="ARBA" id="ARBA00023002"/>
    </source>
</evidence>
<gene>
    <name evidence="6" type="ORF">GCM10009744_26930</name>
</gene>
<comment type="caution">
    <text evidence="6">The sequence shown here is derived from an EMBL/GenBank/DDBJ whole genome shotgun (WGS) entry which is preliminary data.</text>
</comment>
<dbReference type="Pfam" id="PF01494">
    <property type="entry name" value="FAD_binding_3"/>
    <property type="match status" value="2"/>
</dbReference>
<proteinExistence type="predicted"/>
<keyword evidence="7" id="KW-1185">Reference proteome</keyword>
<name>A0ABP4R8C5_9ACTN</name>
<evidence type="ECO:0000256" key="3">
    <source>
        <dbReference type="ARBA" id="ARBA00022827"/>
    </source>
</evidence>
<evidence type="ECO:0000256" key="2">
    <source>
        <dbReference type="ARBA" id="ARBA00022630"/>
    </source>
</evidence>
<comment type="cofactor">
    <cofactor evidence="1">
        <name>FAD</name>
        <dbReference type="ChEBI" id="CHEBI:57692"/>
    </cofactor>
</comment>
<dbReference type="EMBL" id="BAAANE010000004">
    <property type="protein sequence ID" value="GAA1636481.1"/>
    <property type="molecule type" value="Genomic_DNA"/>
</dbReference>
<feature type="domain" description="FAD-binding" evidence="5">
    <location>
        <begin position="2"/>
        <end position="178"/>
    </location>
</feature>
<evidence type="ECO:0000313" key="7">
    <source>
        <dbReference type="Proteomes" id="UP001501319"/>
    </source>
</evidence>
<sequence>MVGAGIGGVTAAVALEQCGWQVTVLERAQELGEVGAGISVWPSAVAVLEELGVVGVEKAAAAGGAAGMRKPNGRWVVEAADLGVEIPVMIHRAQLHELITDRFGPAVTVRTGIAVTGLTQHPDGVTITAAGQSIATTNIPHGVPAGSVEEFQADLVIGADGIRSVTRAALYPEHPGPQYAGYTAYRGIADVDLSDGGGETWGRGHRFGFAELIDGRIYWYATANREPGPPPGPDGIHADVVRQFGDWHEPIPSLLAGTPAETVLQNDIHDLPVPLAPFVNGRVVLLGDAAHAMTPNLGRGACSAIEDAGALARHLRGTPAPGGADPRSTPDLTTALGRYDAERRPATAKLIKRSRAVGKLGQLDNGLVCAVRDGLFAVGGKVAALMAGLRARRRGVEQSRV</sequence>
<dbReference type="PRINTS" id="PR00420">
    <property type="entry name" value="RNGMNOXGNASE"/>
</dbReference>
<evidence type="ECO:0000259" key="5">
    <source>
        <dbReference type="Pfam" id="PF01494"/>
    </source>
</evidence>